<evidence type="ECO:0000256" key="1">
    <source>
        <dbReference type="SAM" id="MobiDB-lite"/>
    </source>
</evidence>
<proteinExistence type="predicted"/>
<evidence type="ECO:0000313" key="3">
    <source>
        <dbReference type="Proteomes" id="UP000184611"/>
    </source>
</evidence>
<organism evidence="2 3">
    <name type="scientific">Flavobacterium cucumis</name>
    <dbReference type="NCBI Taxonomy" id="416016"/>
    <lineage>
        <taxon>Bacteria</taxon>
        <taxon>Pseudomonadati</taxon>
        <taxon>Bacteroidota</taxon>
        <taxon>Flavobacteriia</taxon>
        <taxon>Flavobacteriales</taxon>
        <taxon>Flavobacteriaceae</taxon>
        <taxon>Flavobacterium</taxon>
    </lineage>
</organism>
<dbReference type="RefSeq" id="WP_073584663.1">
    <property type="nucleotide sequence ID" value="NZ_CBCSEA010000023.1"/>
</dbReference>
<gene>
    <name evidence="2" type="ORF">SAMN05443547_2346</name>
</gene>
<name>A0A1M7ZZB8_9FLAO</name>
<dbReference type="AlphaFoldDB" id="A0A1M7ZZB8"/>
<dbReference type="Proteomes" id="UP000184611">
    <property type="component" value="Unassembled WGS sequence"/>
</dbReference>
<feature type="compositionally biased region" description="Low complexity" evidence="1">
    <location>
        <begin position="41"/>
        <end position="58"/>
    </location>
</feature>
<keyword evidence="3" id="KW-1185">Reference proteome</keyword>
<evidence type="ECO:0000313" key="2">
    <source>
        <dbReference type="EMBL" id="SHO73967.1"/>
    </source>
</evidence>
<reference evidence="3" key="1">
    <citation type="submission" date="2016-12" db="EMBL/GenBank/DDBJ databases">
        <authorList>
            <person name="Varghese N."/>
            <person name="Submissions S."/>
        </authorList>
    </citation>
    <scope>NUCLEOTIDE SEQUENCE [LARGE SCALE GENOMIC DNA]</scope>
    <source>
        <strain evidence="3">DSM 18830</strain>
    </source>
</reference>
<protein>
    <submittedName>
        <fullName evidence="2">Uncharacterized protein</fullName>
    </submittedName>
</protein>
<dbReference type="EMBL" id="FRYK01000005">
    <property type="protein sequence ID" value="SHO73967.1"/>
    <property type="molecule type" value="Genomic_DNA"/>
</dbReference>
<sequence length="98" mass="10259">MLGLIDLLLGRELGKVTNRKGPVDKGTNGGAPTQIDKVNDGVDAVGAGAGATNEAAGAVESGNKEEKKQTANDSIRTTYYGDSGKIIREEKRAKKDEE</sequence>
<accession>A0A1M7ZZB8</accession>
<dbReference type="STRING" id="416016.SAMN05443547_2346"/>
<feature type="region of interest" description="Disordered" evidence="1">
    <location>
        <begin position="17"/>
        <end position="76"/>
    </location>
</feature>